<reference evidence="1 2" key="1">
    <citation type="submission" date="2019-09" db="EMBL/GenBank/DDBJ databases">
        <authorList>
            <consortium name="DOE Joint Genome Institute"/>
            <person name="Mondo S.J."/>
            <person name="Navarro-Mendoza M.I."/>
            <person name="Perez-Arques C."/>
            <person name="Panchal S."/>
            <person name="Nicolas F.E."/>
            <person name="Ganguly P."/>
            <person name="Pangilinan J."/>
            <person name="Grigoriev I."/>
            <person name="Heitman J."/>
            <person name="Sanya K."/>
            <person name="Garre V."/>
        </authorList>
    </citation>
    <scope>NUCLEOTIDE SEQUENCE [LARGE SCALE GENOMIC DNA]</scope>
    <source>
        <strain evidence="1 2">MU402</strain>
    </source>
</reference>
<accession>A0A8H4F0S1</accession>
<sequence length="119" mass="13058">MQAVIRLLPMSMLNVSTSSCTPILRSCSMVTKETMSTTALSMPTKVTVSNSLSDLSIQSMYCSYPCSTWYVSWCVDCRRFCRLLACDVSLMRRIGSMAASMVINLDSFANRSDGVVGVV</sequence>
<dbReference type="Proteomes" id="UP000469890">
    <property type="component" value="Unassembled WGS sequence"/>
</dbReference>
<proteinExistence type="predicted"/>
<name>A0A8H4F0S1_MUCCL</name>
<organism evidence="1 2">
    <name type="scientific">Mucor circinelloides f. lusitanicus</name>
    <name type="common">Mucor racemosus var. lusitanicus</name>
    <dbReference type="NCBI Taxonomy" id="29924"/>
    <lineage>
        <taxon>Eukaryota</taxon>
        <taxon>Fungi</taxon>
        <taxon>Fungi incertae sedis</taxon>
        <taxon>Mucoromycota</taxon>
        <taxon>Mucoromycotina</taxon>
        <taxon>Mucoromycetes</taxon>
        <taxon>Mucorales</taxon>
        <taxon>Mucorineae</taxon>
        <taxon>Mucoraceae</taxon>
        <taxon>Mucor</taxon>
    </lineage>
</organism>
<dbReference type="AlphaFoldDB" id="A0A8H4F0S1"/>
<protein>
    <submittedName>
        <fullName evidence="1">Uncharacterized protein</fullName>
    </submittedName>
</protein>
<evidence type="ECO:0000313" key="2">
    <source>
        <dbReference type="Proteomes" id="UP000469890"/>
    </source>
</evidence>
<gene>
    <name evidence="1" type="ORF">FB192DRAFT_1382251</name>
</gene>
<dbReference type="EMBL" id="JAAECE010000005">
    <property type="protein sequence ID" value="KAF1800779.1"/>
    <property type="molecule type" value="Genomic_DNA"/>
</dbReference>
<evidence type="ECO:0000313" key="1">
    <source>
        <dbReference type="EMBL" id="KAF1800779.1"/>
    </source>
</evidence>
<comment type="caution">
    <text evidence="1">The sequence shown here is derived from an EMBL/GenBank/DDBJ whole genome shotgun (WGS) entry which is preliminary data.</text>
</comment>
<dbReference type="PROSITE" id="PS51257">
    <property type="entry name" value="PROKAR_LIPOPROTEIN"/>
    <property type="match status" value="1"/>
</dbReference>